<accession>A0A2R4MDJ7</accession>
<name>A0A2R4MDJ7_9HYPH</name>
<dbReference type="EMBL" id="CP021330">
    <property type="protein sequence ID" value="AVX04015.1"/>
    <property type="molecule type" value="Genomic_DNA"/>
</dbReference>
<dbReference type="STRING" id="1122213.GCA_000423365_01309"/>
<keyword evidence="3" id="KW-1185">Reference proteome</keyword>
<dbReference type="Pfam" id="PF00248">
    <property type="entry name" value="Aldo_ket_red"/>
    <property type="match status" value="1"/>
</dbReference>
<gene>
    <name evidence="2" type="ORF">MXMO3_01485</name>
</gene>
<dbReference type="AlphaFoldDB" id="A0A2R4MDJ7"/>
<dbReference type="CDD" id="cd19086">
    <property type="entry name" value="AKR_AKR11C1"/>
    <property type="match status" value="1"/>
</dbReference>
<dbReference type="SUPFAM" id="SSF51430">
    <property type="entry name" value="NAD(P)-linked oxidoreductase"/>
    <property type="match status" value="1"/>
</dbReference>
<feature type="domain" description="NADP-dependent oxidoreductase" evidence="1">
    <location>
        <begin position="15"/>
        <end position="321"/>
    </location>
</feature>
<protein>
    <submittedName>
        <fullName evidence="2">Aryl-alcohol dehydrogenase (NADP(+))</fullName>
    </submittedName>
</protein>
<dbReference type="PANTHER" id="PTHR43312">
    <property type="entry name" value="D-THREO-ALDOSE 1-DEHYDROGENASE"/>
    <property type="match status" value="1"/>
</dbReference>
<sequence>MEEITLWDGQTIPRLGFGCWAIGGPFWADAIPVGWGVVDDNESKRAIQVALDAGIRFFDTADVYGAGHSEKVLGEALKGHDDIIVATKFGNQFDEDTKQVTGRGADRAYIRKAVQASLRRLNRDYIDLYQLHIDDLDGDDAQETQSALEELVSEGLIRAYGWSSDYPDHSKQWLGGKNYRSIQHDLNLFTPATETLALVEENDLVSINRAPLAMGMLSGNYKLNHSFGEDDVRSSGTPWMKKMGNVQSEEEAQTRLEGIRELLTTGGRTTAQGALGWIWAQSDRALPIPGFRTEAQAHENAGALEFGPLDVDVLHEIDELVKGNFS</sequence>
<dbReference type="InterPro" id="IPR053135">
    <property type="entry name" value="AKR2_Oxidoreductase"/>
</dbReference>
<evidence type="ECO:0000259" key="1">
    <source>
        <dbReference type="Pfam" id="PF00248"/>
    </source>
</evidence>
<dbReference type="Gene3D" id="3.20.20.100">
    <property type="entry name" value="NADP-dependent oxidoreductase domain"/>
    <property type="match status" value="1"/>
</dbReference>
<evidence type="ECO:0000313" key="3">
    <source>
        <dbReference type="Proteomes" id="UP000258927"/>
    </source>
</evidence>
<dbReference type="InterPro" id="IPR020471">
    <property type="entry name" value="AKR"/>
</dbReference>
<organism evidence="2 3">
    <name type="scientific">Maritalea myrionectae</name>
    <dbReference type="NCBI Taxonomy" id="454601"/>
    <lineage>
        <taxon>Bacteria</taxon>
        <taxon>Pseudomonadati</taxon>
        <taxon>Pseudomonadota</taxon>
        <taxon>Alphaproteobacteria</taxon>
        <taxon>Hyphomicrobiales</taxon>
        <taxon>Devosiaceae</taxon>
        <taxon>Maritalea</taxon>
    </lineage>
</organism>
<reference evidence="2 3" key="1">
    <citation type="submission" date="2017-05" db="EMBL/GenBank/DDBJ databases">
        <title>Genome Analysis of Maritalea myrionectae HL2708#5.</title>
        <authorList>
            <consortium name="Cotde Inc.-PKNU"/>
            <person name="Jang D."/>
            <person name="Oh H.-M."/>
        </authorList>
    </citation>
    <scope>NUCLEOTIDE SEQUENCE [LARGE SCALE GENOMIC DNA]</scope>
    <source>
        <strain evidence="2 3">HL2708#5</strain>
    </source>
</reference>
<dbReference type="InterPro" id="IPR023210">
    <property type="entry name" value="NADP_OxRdtase_dom"/>
</dbReference>
<dbReference type="PRINTS" id="PR00069">
    <property type="entry name" value="ALDKETRDTASE"/>
</dbReference>
<proteinExistence type="predicted"/>
<dbReference type="KEGG" id="mmyr:MXMO3_01485"/>
<dbReference type="Proteomes" id="UP000258927">
    <property type="component" value="Chromosome"/>
</dbReference>
<evidence type="ECO:0000313" key="2">
    <source>
        <dbReference type="EMBL" id="AVX04015.1"/>
    </source>
</evidence>
<dbReference type="PANTHER" id="PTHR43312:SF1">
    <property type="entry name" value="NADP-DEPENDENT OXIDOREDUCTASE DOMAIN-CONTAINING PROTEIN"/>
    <property type="match status" value="1"/>
</dbReference>
<dbReference type="GO" id="GO:0016491">
    <property type="term" value="F:oxidoreductase activity"/>
    <property type="evidence" value="ECO:0007669"/>
    <property type="project" value="InterPro"/>
</dbReference>
<dbReference type="InterPro" id="IPR036812">
    <property type="entry name" value="NAD(P)_OxRdtase_dom_sf"/>
</dbReference>